<dbReference type="EMBL" id="WRXN01000003">
    <property type="protein sequence ID" value="MVT08336.1"/>
    <property type="molecule type" value="Genomic_DNA"/>
</dbReference>
<dbReference type="InterPro" id="IPR010982">
    <property type="entry name" value="Lambda_DNA-bd_dom_sf"/>
</dbReference>
<name>A0A7K1U236_9BACT</name>
<dbReference type="Gene3D" id="1.10.260.40">
    <property type="entry name" value="lambda repressor-like DNA-binding domains"/>
    <property type="match status" value="1"/>
</dbReference>
<dbReference type="InterPro" id="IPR001387">
    <property type="entry name" value="Cro/C1-type_HTH"/>
</dbReference>
<proteinExistence type="inferred from homology"/>
<dbReference type="PANTHER" id="PTHR43236:SF1">
    <property type="entry name" value="BLL7220 PROTEIN"/>
    <property type="match status" value="1"/>
</dbReference>
<dbReference type="Pfam" id="PF01381">
    <property type="entry name" value="HTH_3"/>
    <property type="match status" value="1"/>
</dbReference>
<evidence type="ECO:0000313" key="3">
    <source>
        <dbReference type="EMBL" id="MVT08336.1"/>
    </source>
</evidence>
<dbReference type="SUPFAM" id="SSF47413">
    <property type="entry name" value="lambda repressor-like DNA-binding domains"/>
    <property type="match status" value="1"/>
</dbReference>
<dbReference type="InterPro" id="IPR052345">
    <property type="entry name" value="Rad_response_metalloprotease"/>
</dbReference>
<dbReference type="Gene3D" id="1.10.10.2910">
    <property type="match status" value="1"/>
</dbReference>
<reference evidence="3 4" key="1">
    <citation type="submission" date="2019-12" db="EMBL/GenBank/DDBJ databases">
        <title>Chitinophaga sp. strain ysch24 (GDMCC 1.1355), whole genome shotgun sequence.</title>
        <authorList>
            <person name="Zhang X."/>
        </authorList>
    </citation>
    <scope>NUCLEOTIDE SEQUENCE [LARGE SCALE GENOMIC DNA]</scope>
    <source>
        <strain evidence="4">ysch24</strain>
    </source>
</reference>
<keyword evidence="4" id="KW-1185">Reference proteome</keyword>
<dbReference type="AlphaFoldDB" id="A0A7K1U236"/>
<comment type="caution">
    <text evidence="3">The sequence shown here is derived from an EMBL/GenBank/DDBJ whole genome shotgun (WGS) entry which is preliminary data.</text>
</comment>
<dbReference type="Proteomes" id="UP000461730">
    <property type="component" value="Unassembled WGS sequence"/>
</dbReference>
<dbReference type="InterPro" id="IPR010359">
    <property type="entry name" value="IrrE_HExxH"/>
</dbReference>
<comment type="similarity">
    <text evidence="1">Belongs to the short-chain fatty acyl-CoA assimilation regulator (ScfR) family.</text>
</comment>
<feature type="domain" description="HTH cro/C1-type" evidence="2">
    <location>
        <begin position="7"/>
        <end position="61"/>
    </location>
</feature>
<dbReference type="PANTHER" id="PTHR43236">
    <property type="entry name" value="ANTITOXIN HIGA1"/>
    <property type="match status" value="1"/>
</dbReference>
<protein>
    <submittedName>
        <fullName evidence="3">Helix-turn-helix domain-containing protein</fullName>
    </submittedName>
</protein>
<gene>
    <name evidence="3" type="ORF">GO493_08705</name>
</gene>
<sequence length="358" mass="40597">MQFGDKIKELRLKKGFSIQGLADLVGVSKPAIQQYEDGTITPSNKVLKKISEALGVRVWHFFSAPPQPIKLIEFRDGHTLQDEEKEKSTIRDLIVTVAQKYLDLVTIMNERIIFENPVADTEININSDVEKAAKRLRKKWRIADSPIDDVTEFLESKGFIILTIERPTGSSGVCGYIEDTSGNIPVIIVNTFDDSEITRKRFTILHELAHLLLRFNPTLTKRAQENMCHYFAGALLLPEEVLISAIGKDRTSISLMELISLKEAYGISIPAIIIRANNVGIINNITKDSWLQTYNIWRDGQMGLGRYTKSLEKPARIENLITKAIAEKRITWEKAAELTNTPIDKLEQMYRNGMLEIK</sequence>
<evidence type="ECO:0000313" key="4">
    <source>
        <dbReference type="Proteomes" id="UP000461730"/>
    </source>
</evidence>
<organism evidence="3 4">
    <name type="scientific">Chitinophaga tropicalis</name>
    <dbReference type="NCBI Taxonomy" id="2683588"/>
    <lineage>
        <taxon>Bacteria</taxon>
        <taxon>Pseudomonadati</taxon>
        <taxon>Bacteroidota</taxon>
        <taxon>Chitinophagia</taxon>
        <taxon>Chitinophagales</taxon>
        <taxon>Chitinophagaceae</taxon>
        <taxon>Chitinophaga</taxon>
    </lineage>
</organism>
<dbReference type="Pfam" id="PF06114">
    <property type="entry name" value="Peptidase_M78"/>
    <property type="match status" value="1"/>
</dbReference>
<dbReference type="RefSeq" id="WP_157305759.1">
    <property type="nucleotide sequence ID" value="NZ_WRXN01000003.1"/>
</dbReference>
<evidence type="ECO:0000256" key="1">
    <source>
        <dbReference type="ARBA" id="ARBA00007227"/>
    </source>
</evidence>
<dbReference type="SMART" id="SM00530">
    <property type="entry name" value="HTH_XRE"/>
    <property type="match status" value="1"/>
</dbReference>
<accession>A0A7K1U236</accession>
<dbReference type="CDD" id="cd00093">
    <property type="entry name" value="HTH_XRE"/>
    <property type="match status" value="1"/>
</dbReference>
<dbReference type="PROSITE" id="PS50943">
    <property type="entry name" value="HTH_CROC1"/>
    <property type="match status" value="1"/>
</dbReference>
<evidence type="ECO:0000259" key="2">
    <source>
        <dbReference type="PROSITE" id="PS50943"/>
    </source>
</evidence>
<dbReference type="GO" id="GO:0003677">
    <property type="term" value="F:DNA binding"/>
    <property type="evidence" value="ECO:0007669"/>
    <property type="project" value="InterPro"/>
</dbReference>